<sequence>MPTKANPVDIHVGARVKLRRQLLGFSQTELGNALDLTFQQVQKYEKGTNRISASKLHKMAEVLDVPISFFFDGVEGAKRDSDSGDLDMMSRAETINLVRAYYSIDDDAVRRKVIELLRTLGREVPAED</sequence>
<reference evidence="2 3" key="1">
    <citation type="submission" date="2018-09" db="EMBL/GenBank/DDBJ databases">
        <authorList>
            <person name="Zhu H."/>
        </authorList>
    </citation>
    <scope>NUCLEOTIDE SEQUENCE [LARGE SCALE GENOMIC DNA]</scope>
    <source>
        <strain evidence="2 3">K1W22B-8</strain>
    </source>
</reference>
<dbReference type="RefSeq" id="WP_119781705.1">
    <property type="nucleotide sequence ID" value="NZ_QYUK01000011.1"/>
</dbReference>
<dbReference type="CDD" id="cd00093">
    <property type="entry name" value="HTH_XRE"/>
    <property type="match status" value="1"/>
</dbReference>
<organism evidence="2 3">
    <name type="scientific">Oleomonas cavernae</name>
    <dbReference type="NCBI Taxonomy" id="2320859"/>
    <lineage>
        <taxon>Bacteria</taxon>
        <taxon>Pseudomonadati</taxon>
        <taxon>Pseudomonadota</taxon>
        <taxon>Alphaproteobacteria</taxon>
        <taxon>Acetobacterales</taxon>
        <taxon>Acetobacteraceae</taxon>
        <taxon>Oleomonas</taxon>
    </lineage>
</organism>
<dbReference type="Pfam" id="PF01381">
    <property type="entry name" value="HTH_3"/>
    <property type="match status" value="1"/>
</dbReference>
<keyword evidence="3" id="KW-1185">Reference proteome</keyword>
<evidence type="ECO:0000259" key="1">
    <source>
        <dbReference type="PROSITE" id="PS50943"/>
    </source>
</evidence>
<evidence type="ECO:0000313" key="2">
    <source>
        <dbReference type="EMBL" id="RJF89627.1"/>
    </source>
</evidence>
<dbReference type="OrthoDB" id="9797172at2"/>
<proteinExistence type="predicted"/>
<feature type="domain" description="HTH cro/C1-type" evidence="1">
    <location>
        <begin position="16"/>
        <end position="70"/>
    </location>
</feature>
<dbReference type="GO" id="GO:0003677">
    <property type="term" value="F:DNA binding"/>
    <property type="evidence" value="ECO:0007669"/>
    <property type="project" value="InterPro"/>
</dbReference>
<dbReference type="EMBL" id="QYUK01000011">
    <property type="protein sequence ID" value="RJF89627.1"/>
    <property type="molecule type" value="Genomic_DNA"/>
</dbReference>
<dbReference type="SMART" id="SM00530">
    <property type="entry name" value="HTH_XRE"/>
    <property type="match status" value="1"/>
</dbReference>
<dbReference type="InterPro" id="IPR010982">
    <property type="entry name" value="Lambda_DNA-bd_dom_sf"/>
</dbReference>
<dbReference type="Proteomes" id="UP000284605">
    <property type="component" value="Unassembled WGS sequence"/>
</dbReference>
<dbReference type="InterPro" id="IPR001387">
    <property type="entry name" value="Cro/C1-type_HTH"/>
</dbReference>
<dbReference type="AlphaFoldDB" id="A0A418WHW1"/>
<gene>
    <name evidence="2" type="ORF">D3874_23825</name>
</gene>
<dbReference type="PROSITE" id="PS50943">
    <property type="entry name" value="HTH_CROC1"/>
    <property type="match status" value="1"/>
</dbReference>
<dbReference type="SUPFAM" id="SSF47413">
    <property type="entry name" value="lambda repressor-like DNA-binding domains"/>
    <property type="match status" value="1"/>
</dbReference>
<accession>A0A418WHW1</accession>
<protein>
    <submittedName>
        <fullName evidence="2">XRE family transcriptional regulator</fullName>
    </submittedName>
</protein>
<evidence type="ECO:0000313" key="3">
    <source>
        <dbReference type="Proteomes" id="UP000284605"/>
    </source>
</evidence>
<comment type="caution">
    <text evidence="2">The sequence shown here is derived from an EMBL/GenBank/DDBJ whole genome shotgun (WGS) entry which is preliminary data.</text>
</comment>
<name>A0A418WHW1_9PROT</name>
<dbReference type="Gene3D" id="1.10.260.40">
    <property type="entry name" value="lambda repressor-like DNA-binding domains"/>
    <property type="match status" value="1"/>
</dbReference>